<evidence type="ECO:0000313" key="5">
    <source>
        <dbReference type="Proteomes" id="UP001059041"/>
    </source>
</evidence>
<evidence type="ECO:0000259" key="3">
    <source>
        <dbReference type="PROSITE" id="PS50309"/>
    </source>
</evidence>
<dbReference type="FunFam" id="3.10.20.230:FF:000004">
    <property type="entry name" value="Doublecortin domain containing 2"/>
    <property type="match status" value="1"/>
</dbReference>
<dbReference type="CDD" id="cd17071">
    <property type="entry name" value="DCX1_DCDC2_like"/>
    <property type="match status" value="1"/>
</dbReference>
<dbReference type="PANTHER" id="PTHR23004">
    <property type="entry name" value="DOUBLECORTIN DOMAIN CONTAINING 2"/>
    <property type="match status" value="1"/>
</dbReference>
<evidence type="ECO:0000256" key="2">
    <source>
        <dbReference type="SAM" id="MobiDB-lite"/>
    </source>
</evidence>
<feature type="compositionally biased region" description="Polar residues" evidence="2">
    <location>
        <begin position="389"/>
        <end position="398"/>
    </location>
</feature>
<dbReference type="EMBL" id="JAFHDT010000010">
    <property type="protein sequence ID" value="KAI7804821.1"/>
    <property type="molecule type" value="Genomic_DNA"/>
</dbReference>
<protein>
    <submittedName>
        <fullName evidence="4">Doublecortin domain-containing protein 2C</fullName>
    </submittedName>
</protein>
<comment type="caution">
    <text evidence="4">The sequence shown here is derived from an EMBL/GenBank/DDBJ whole genome shotgun (WGS) entry which is preliminary data.</text>
</comment>
<name>A0A9W7TX88_TRIRA</name>
<organism evidence="4 5">
    <name type="scientific">Triplophysa rosa</name>
    <name type="common">Cave loach</name>
    <dbReference type="NCBI Taxonomy" id="992332"/>
    <lineage>
        <taxon>Eukaryota</taxon>
        <taxon>Metazoa</taxon>
        <taxon>Chordata</taxon>
        <taxon>Craniata</taxon>
        <taxon>Vertebrata</taxon>
        <taxon>Euteleostomi</taxon>
        <taxon>Actinopterygii</taxon>
        <taxon>Neopterygii</taxon>
        <taxon>Teleostei</taxon>
        <taxon>Ostariophysi</taxon>
        <taxon>Cypriniformes</taxon>
        <taxon>Nemacheilidae</taxon>
        <taxon>Triplophysa</taxon>
    </lineage>
</organism>
<dbReference type="GO" id="GO:0005874">
    <property type="term" value="C:microtubule"/>
    <property type="evidence" value="ECO:0007669"/>
    <property type="project" value="TreeGrafter"/>
</dbReference>
<gene>
    <name evidence="4" type="ORF">IRJ41_020770</name>
</gene>
<dbReference type="InterPro" id="IPR003533">
    <property type="entry name" value="Doublecortin_dom"/>
</dbReference>
<dbReference type="Pfam" id="PF03607">
    <property type="entry name" value="DCX"/>
    <property type="match status" value="2"/>
</dbReference>
<sequence>MSIGRASNSQPISTKTVVIFRNGDAFYPGRRFVINQRQSSTFDSFLNTVTRSLTAPFGAVRNIYTPDNGHRVEDLEQLVHGEIYVAAGAEKLKKLDYHHIIIQKPQKKKSELIRPVVHSRIIVPARWKRISNEPCTINVFTNGDILVPPARVLIPKHTLASWENVLTMVTEKVHLRTGAVHRLCMLNGKPLHGGYELQNSQYYVAVGVERFRHLPYYQLVPSKGVIHDLTDAISSGILPALKREKQDGKPLVKPGVDNDDSVFYAKTDQAKPPRQASEIPNFLSTVEKSIFKATNKRKETVTASEVLEDKSMKVDLPIEQVDVKEVEEEQSLHKDTQQESGGDNSAKDCNHPNARSPLSRSQEISEYASHINESEGASQLNSHRDSRNKTLAQPQPAV</sequence>
<evidence type="ECO:0000313" key="4">
    <source>
        <dbReference type="EMBL" id="KAI7804821.1"/>
    </source>
</evidence>
<dbReference type="SUPFAM" id="SSF89837">
    <property type="entry name" value="Doublecortin (DC)"/>
    <property type="match status" value="2"/>
</dbReference>
<dbReference type="InterPro" id="IPR036572">
    <property type="entry name" value="Doublecortin_dom_sf"/>
</dbReference>
<feature type="region of interest" description="Disordered" evidence="2">
    <location>
        <begin position="325"/>
        <end position="398"/>
    </location>
</feature>
<keyword evidence="1" id="KW-0677">Repeat</keyword>
<feature type="domain" description="Doublecortin" evidence="3">
    <location>
        <begin position="135"/>
        <end position="217"/>
    </location>
</feature>
<evidence type="ECO:0000256" key="1">
    <source>
        <dbReference type="ARBA" id="ARBA00022737"/>
    </source>
</evidence>
<dbReference type="Gene3D" id="3.10.20.230">
    <property type="entry name" value="Doublecortin domain"/>
    <property type="match status" value="2"/>
</dbReference>
<accession>A0A9W7TX88</accession>
<feature type="domain" description="Doublecortin" evidence="3">
    <location>
        <begin position="15"/>
        <end position="98"/>
    </location>
</feature>
<dbReference type="AlphaFoldDB" id="A0A9W7TX88"/>
<dbReference type="PROSITE" id="PS50309">
    <property type="entry name" value="DC"/>
    <property type="match status" value="2"/>
</dbReference>
<dbReference type="OrthoDB" id="1738954at2759"/>
<dbReference type="SMART" id="SM00537">
    <property type="entry name" value="DCX"/>
    <property type="match status" value="2"/>
</dbReference>
<dbReference type="PANTHER" id="PTHR23004:SF9">
    <property type="entry name" value="DOUBLECORTIN DOMAIN-CONTAINING PROTEIN 2C"/>
    <property type="match status" value="1"/>
</dbReference>
<dbReference type="GO" id="GO:0035556">
    <property type="term" value="P:intracellular signal transduction"/>
    <property type="evidence" value="ECO:0007669"/>
    <property type="project" value="InterPro"/>
</dbReference>
<dbReference type="GO" id="GO:0005815">
    <property type="term" value="C:microtubule organizing center"/>
    <property type="evidence" value="ECO:0007669"/>
    <property type="project" value="TreeGrafter"/>
</dbReference>
<reference evidence="4" key="1">
    <citation type="submission" date="2021-02" db="EMBL/GenBank/DDBJ databases">
        <title>Comparative genomics reveals that relaxation of natural selection precedes convergent phenotypic evolution of cavefish.</title>
        <authorList>
            <person name="Peng Z."/>
        </authorList>
    </citation>
    <scope>NUCLEOTIDE SEQUENCE</scope>
    <source>
        <tissue evidence="4">Muscle</tissue>
    </source>
</reference>
<keyword evidence="5" id="KW-1185">Reference proteome</keyword>
<dbReference type="FunFam" id="3.10.20.230:FF:000008">
    <property type="entry name" value="retinitis pigmentosa 1-like 1 protein"/>
    <property type="match status" value="1"/>
</dbReference>
<proteinExistence type="predicted"/>
<dbReference type="Proteomes" id="UP001059041">
    <property type="component" value="Linkage Group LG10"/>
</dbReference>